<dbReference type="RefSeq" id="WP_127694404.1">
    <property type="nucleotide sequence ID" value="NZ_SACQ01000005.1"/>
</dbReference>
<keyword evidence="2 8" id="KW-0963">Cytoplasm</keyword>
<dbReference type="Proteomes" id="UP000282818">
    <property type="component" value="Unassembled WGS sequence"/>
</dbReference>
<name>A0A437Q6T1_9GAMM</name>
<dbReference type="GO" id="GO:0032267">
    <property type="term" value="F:tRNA(Ile)-lysidine synthase activity"/>
    <property type="evidence" value="ECO:0007669"/>
    <property type="project" value="UniProtKB-EC"/>
</dbReference>
<keyword evidence="3 8" id="KW-0436">Ligase</keyword>
<evidence type="ECO:0000256" key="2">
    <source>
        <dbReference type="ARBA" id="ARBA00022490"/>
    </source>
</evidence>
<evidence type="ECO:0000256" key="4">
    <source>
        <dbReference type="ARBA" id="ARBA00022694"/>
    </source>
</evidence>
<comment type="function">
    <text evidence="8">Ligates lysine onto the cytidine present at position 34 of the AUA codon-specific tRNA(Ile) that contains the anticodon CAU, in an ATP-dependent manner. Cytidine is converted to lysidine, thus changing the amino acid specificity of the tRNA from methionine to isoleucine.</text>
</comment>
<evidence type="ECO:0000313" key="10">
    <source>
        <dbReference type="EMBL" id="RVU30208.1"/>
    </source>
</evidence>
<sequence length="428" mass="48417">MTFSALISPLREFCVAYPARRRFIALSGGLDSVVLLHLAAQAFPDEPLYAIHVNHGLQVEADQWQAFCERLCAQLNVQLFIHRVVLASSSEQAARDARYDVFASHLEKHDQLLLAHHQNDQAETLLFRLMRGAGLRGLSAMAPHRRLGEALLLRPLLGYSRQTLEAIAQERGYDWCEDPSNRSDTYARNYLRHQILPRLSARWSAVSQLAHVTDLLRDDLYLLESYLDDELARVTTSAEQLNLDLLGNVPEPRQRPLLRHWIYRATGVLINAKDLTDIAHMFLGSKGDAQPQRQLAGWALRRYRQNLYLLRPETPSHISLPVFTEGQFQLPHGELEVARSTDGLGIRSAENLTWALAGEGRSCRPAGRPNKTLKKLFQEAGVPPWQRRHWPVLLDGEHVAAVAGICVCDGYQISEQGIVGFQIKWQPF</sequence>
<reference evidence="10 11" key="1">
    <citation type="submission" date="2019-01" db="EMBL/GenBank/DDBJ databases">
        <authorList>
            <person name="Chen W.-M."/>
        </authorList>
    </citation>
    <scope>NUCLEOTIDE SEQUENCE [LARGE SCALE GENOMIC DNA]</scope>
    <source>
        <strain evidence="10 11">HPM-16</strain>
    </source>
</reference>
<dbReference type="PANTHER" id="PTHR43033:SF1">
    <property type="entry name" value="TRNA(ILE)-LYSIDINE SYNTHASE-RELATED"/>
    <property type="match status" value="1"/>
</dbReference>
<dbReference type="Gene3D" id="1.20.59.20">
    <property type="match status" value="1"/>
</dbReference>
<dbReference type="Gene3D" id="3.40.50.620">
    <property type="entry name" value="HUPs"/>
    <property type="match status" value="1"/>
</dbReference>
<dbReference type="GO" id="GO:0006400">
    <property type="term" value="P:tRNA modification"/>
    <property type="evidence" value="ECO:0007669"/>
    <property type="project" value="UniProtKB-UniRule"/>
</dbReference>
<dbReference type="CDD" id="cd01992">
    <property type="entry name" value="TilS_N"/>
    <property type="match status" value="1"/>
</dbReference>
<keyword evidence="5 8" id="KW-0547">Nucleotide-binding</keyword>
<dbReference type="Pfam" id="PF01171">
    <property type="entry name" value="ATP_bind_3"/>
    <property type="match status" value="1"/>
</dbReference>
<dbReference type="GO" id="GO:0005524">
    <property type="term" value="F:ATP binding"/>
    <property type="evidence" value="ECO:0007669"/>
    <property type="project" value="UniProtKB-UniRule"/>
</dbReference>
<feature type="binding site" evidence="8">
    <location>
        <begin position="27"/>
        <end position="32"/>
    </location>
    <ligand>
        <name>ATP</name>
        <dbReference type="ChEBI" id="CHEBI:30616"/>
    </ligand>
</feature>
<dbReference type="GO" id="GO:0005737">
    <property type="term" value="C:cytoplasm"/>
    <property type="evidence" value="ECO:0007669"/>
    <property type="project" value="UniProtKB-SubCell"/>
</dbReference>
<dbReference type="InterPro" id="IPR012795">
    <property type="entry name" value="tRNA_Ile_lys_synt_N"/>
</dbReference>
<dbReference type="NCBIfam" id="TIGR02432">
    <property type="entry name" value="lysidine_TilS_N"/>
    <property type="match status" value="1"/>
</dbReference>
<dbReference type="InterPro" id="IPR014729">
    <property type="entry name" value="Rossmann-like_a/b/a_fold"/>
</dbReference>
<dbReference type="PANTHER" id="PTHR43033">
    <property type="entry name" value="TRNA(ILE)-LYSIDINE SYNTHASE-RELATED"/>
    <property type="match status" value="1"/>
</dbReference>
<dbReference type="SUPFAM" id="SSF56037">
    <property type="entry name" value="PheT/TilS domain"/>
    <property type="match status" value="1"/>
</dbReference>
<dbReference type="SUPFAM" id="SSF82829">
    <property type="entry name" value="MesJ substrate recognition domain-like"/>
    <property type="match status" value="1"/>
</dbReference>
<keyword evidence="4 8" id="KW-0819">tRNA processing</keyword>
<dbReference type="HAMAP" id="MF_01161">
    <property type="entry name" value="tRNA_Ile_lys_synt"/>
    <property type="match status" value="1"/>
</dbReference>
<dbReference type="Pfam" id="PF11734">
    <property type="entry name" value="TilS_C"/>
    <property type="match status" value="1"/>
</dbReference>
<gene>
    <name evidence="8 10" type="primary">tilS</name>
    <name evidence="10" type="ORF">EOE65_11145</name>
</gene>
<evidence type="ECO:0000256" key="5">
    <source>
        <dbReference type="ARBA" id="ARBA00022741"/>
    </source>
</evidence>
<evidence type="ECO:0000259" key="9">
    <source>
        <dbReference type="SMART" id="SM00977"/>
    </source>
</evidence>
<dbReference type="SUPFAM" id="SSF52402">
    <property type="entry name" value="Adenine nucleotide alpha hydrolases-like"/>
    <property type="match status" value="1"/>
</dbReference>
<dbReference type="AlphaFoldDB" id="A0A437Q6T1"/>
<dbReference type="InterPro" id="IPR012796">
    <property type="entry name" value="Lysidine-tRNA-synth_C"/>
</dbReference>
<dbReference type="InterPro" id="IPR012094">
    <property type="entry name" value="tRNA_Ile_lys_synt"/>
</dbReference>
<accession>A0A437Q6T1</accession>
<dbReference type="SMART" id="SM00977">
    <property type="entry name" value="TilS_C"/>
    <property type="match status" value="1"/>
</dbReference>
<organism evidence="10 11">
    <name type="scientific">Neptunomonas marina</name>
    <dbReference type="NCBI Taxonomy" id="1815562"/>
    <lineage>
        <taxon>Bacteria</taxon>
        <taxon>Pseudomonadati</taxon>
        <taxon>Pseudomonadota</taxon>
        <taxon>Gammaproteobacteria</taxon>
        <taxon>Oceanospirillales</taxon>
        <taxon>Oceanospirillaceae</taxon>
        <taxon>Neptunomonas</taxon>
    </lineage>
</organism>
<dbReference type="InterPro" id="IPR011063">
    <property type="entry name" value="TilS/TtcA_N"/>
</dbReference>
<keyword evidence="6 8" id="KW-0067">ATP-binding</keyword>
<proteinExistence type="inferred from homology"/>
<feature type="domain" description="Lysidine-tRNA(Ile) synthetase C-terminal" evidence="9">
    <location>
        <begin position="352"/>
        <end position="425"/>
    </location>
</feature>
<comment type="catalytic activity">
    <reaction evidence="7 8">
        <text>cytidine(34) in tRNA(Ile2) + L-lysine + ATP = lysidine(34) in tRNA(Ile2) + AMP + diphosphate + H(+)</text>
        <dbReference type="Rhea" id="RHEA:43744"/>
        <dbReference type="Rhea" id="RHEA-COMP:10625"/>
        <dbReference type="Rhea" id="RHEA-COMP:10670"/>
        <dbReference type="ChEBI" id="CHEBI:15378"/>
        <dbReference type="ChEBI" id="CHEBI:30616"/>
        <dbReference type="ChEBI" id="CHEBI:32551"/>
        <dbReference type="ChEBI" id="CHEBI:33019"/>
        <dbReference type="ChEBI" id="CHEBI:82748"/>
        <dbReference type="ChEBI" id="CHEBI:83665"/>
        <dbReference type="ChEBI" id="CHEBI:456215"/>
        <dbReference type="EC" id="6.3.4.19"/>
    </reaction>
</comment>
<evidence type="ECO:0000256" key="1">
    <source>
        <dbReference type="ARBA" id="ARBA00004496"/>
    </source>
</evidence>
<evidence type="ECO:0000313" key="11">
    <source>
        <dbReference type="Proteomes" id="UP000282818"/>
    </source>
</evidence>
<dbReference type="EMBL" id="SACQ01000005">
    <property type="protein sequence ID" value="RVU30208.1"/>
    <property type="molecule type" value="Genomic_DNA"/>
</dbReference>
<dbReference type="InterPro" id="IPR015262">
    <property type="entry name" value="tRNA_Ile_lys_synt_subst-bd"/>
</dbReference>
<protein>
    <recommendedName>
        <fullName evidence="8">tRNA(Ile)-lysidine synthase</fullName>
        <ecNumber evidence="8">6.3.4.19</ecNumber>
    </recommendedName>
    <alternativeName>
        <fullName evidence="8">tRNA(Ile)-2-lysyl-cytidine synthase</fullName>
    </alternativeName>
    <alternativeName>
        <fullName evidence="8">tRNA(Ile)-lysidine synthetase</fullName>
    </alternativeName>
</protein>
<evidence type="ECO:0000256" key="6">
    <source>
        <dbReference type="ARBA" id="ARBA00022840"/>
    </source>
</evidence>
<dbReference type="Pfam" id="PF09179">
    <property type="entry name" value="TilS"/>
    <property type="match status" value="1"/>
</dbReference>
<comment type="domain">
    <text evidence="8">The N-terminal region contains the highly conserved SGGXDS motif, predicted to be a P-loop motif involved in ATP binding.</text>
</comment>
<evidence type="ECO:0000256" key="8">
    <source>
        <dbReference type="HAMAP-Rule" id="MF_01161"/>
    </source>
</evidence>
<comment type="caution">
    <text evidence="10">The sequence shown here is derived from an EMBL/GenBank/DDBJ whole genome shotgun (WGS) entry which is preliminary data.</text>
</comment>
<keyword evidence="11" id="KW-1185">Reference proteome</keyword>
<dbReference type="NCBIfam" id="TIGR02433">
    <property type="entry name" value="lysidine_TilS_C"/>
    <property type="match status" value="1"/>
</dbReference>
<dbReference type="EC" id="6.3.4.19" evidence="8"/>
<evidence type="ECO:0000256" key="7">
    <source>
        <dbReference type="ARBA" id="ARBA00048539"/>
    </source>
</evidence>
<comment type="subcellular location">
    <subcellularLocation>
        <location evidence="1 8">Cytoplasm</location>
    </subcellularLocation>
</comment>
<comment type="similarity">
    <text evidence="8">Belongs to the tRNA(Ile)-lysidine synthase family.</text>
</comment>
<evidence type="ECO:0000256" key="3">
    <source>
        <dbReference type="ARBA" id="ARBA00022598"/>
    </source>
</evidence>